<evidence type="ECO:0000256" key="3">
    <source>
        <dbReference type="ARBA" id="ARBA00022580"/>
    </source>
</evidence>
<evidence type="ECO:0000256" key="7">
    <source>
        <dbReference type="ARBA" id="ARBA00022870"/>
    </source>
</evidence>
<keyword evidence="1" id="KW-1032">Host cell membrane</keyword>
<keyword evidence="7" id="KW-1043">Host membrane</keyword>
<dbReference type="RefSeq" id="YP_009361927.1">
    <property type="nucleotide sequence ID" value="NC_034446.1"/>
</dbReference>
<keyword evidence="10" id="KW-0449">Lipoprotein</keyword>
<dbReference type="KEGG" id="vg:32707822"/>
<dbReference type="GO" id="GO:0044423">
    <property type="term" value="C:virion component"/>
    <property type="evidence" value="ECO:0007669"/>
    <property type="project" value="UniProtKB-KW"/>
</dbReference>
<keyword evidence="2" id="KW-0597">Phosphoprotein</keyword>
<evidence type="ECO:0000256" key="6">
    <source>
        <dbReference type="ARBA" id="ARBA00022844"/>
    </source>
</evidence>
<accession>A0A1S6JLP8</accession>
<sequence>MGQAVTRACCRRNTLVTEAGETVSLTEGEFETVDLVDTDGESSPASDRRAQRPRSPVRRPPPRPVPRGGRRKSTGRRGSGLL</sequence>
<keyword evidence="6" id="KW-0946">Virion</keyword>
<feature type="compositionally biased region" description="Basic residues" evidence="11">
    <location>
        <begin position="51"/>
        <end position="61"/>
    </location>
</feature>
<dbReference type="Pfam" id="PF11094">
    <property type="entry name" value="UL11"/>
    <property type="match status" value="1"/>
</dbReference>
<feature type="region of interest" description="Disordered" evidence="11">
    <location>
        <begin position="28"/>
        <end position="82"/>
    </location>
</feature>
<evidence type="ECO:0000256" key="11">
    <source>
        <dbReference type="SAM" id="MobiDB-lite"/>
    </source>
</evidence>
<keyword evidence="8" id="KW-0472">Membrane</keyword>
<keyword evidence="5" id="KW-1040">Host Golgi apparatus</keyword>
<evidence type="ECO:0000256" key="10">
    <source>
        <dbReference type="ARBA" id="ARBA00023288"/>
    </source>
</evidence>
<reference evidence="12 13" key="1">
    <citation type="journal article" date="2017" name="Arch. Virol.">
        <title>Sequence of the ateline alphaherpesvirus 1 (HVA1) genome.</title>
        <authorList>
            <person name="Eberle R."/>
            <person name="Black D.H."/>
        </authorList>
    </citation>
    <scope>NUCLEOTIDE SEQUENCE [LARGE SCALE GENOMIC DNA]</scope>
    <source>
        <strain evidence="12">Lennette</strain>
    </source>
</reference>
<evidence type="ECO:0000256" key="8">
    <source>
        <dbReference type="ARBA" id="ARBA00023136"/>
    </source>
</evidence>
<gene>
    <name evidence="12" type="primary">UL11</name>
</gene>
<name>A0A1S6JLP8_HSVA1</name>
<keyword evidence="9" id="KW-0564">Palmitate</keyword>
<evidence type="ECO:0000256" key="9">
    <source>
        <dbReference type="ARBA" id="ARBA00023139"/>
    </source>
</evidence>
<keyword evidence="3" id="KW-0920">Virion tegument</keyword>
<dbReference type="InterPro" id="IPR024351">
    <property type="entry name" value="Tegument_UL11_Herpesvir"/>
</dbReference>
<dbReference type="OrthoDB" id="28008at10239"/>
<feature type="compositionally biased region" description="Acidic residues" evidence="11">
    <location>
        <begin position="28"/>
        <end position="40"/>
    </location>
</feature>
<organismHost>
    <name type="scientific">Ateles</name>
    <dbReference type="NCBI Taxonomy" id="9506"/>
</organismHost>
<protein>
    <submittedName>
        <fullName evidence="12">Myristylated tegument protein</fullName>
    </submittedName>
</protein>
<evidence type="ECO:0000256" key="2">
    <source>
        <dbReference type="ARBA" id="ARBA00022553"/>
    </source>
</evidence>
<evidence type="ECO:0000313" key="12">
    <source>
        <dbReference type="EMBL" id="AQS79205.1"/>
    </source>
</evidence>
<evidence type="ECO:0000313" key="13">
    <source>
        <dbReference type="Proteomes" id="UP000243553"/>
    </source>
</evidence>
<evidence type="ECO:0000256" key="1">
    <source>
        <dbReference type="ARBA" id="ARBA00022511"/>
    </source>
</evidence>
<keyword evidence="13" id="KW-1185">Reference proteome</keyword>
<evidence type="ECO:0000256" key="4">
    <source>
        <dbReference type="ARBA" id="ARBA00022707"/>
    </source>
</evidence>
<dbReference type="Proteomes" id="UP000243553">
    <property type="component" value="Segment"/>
</dbReference>
<evidence type="ECO:0000256" key="5">
    <source>
        <dbReference type="ARBA" id="ARBA00022812"/>
    </source>
</evidence>
<keyword evidence="4" id="KW-0519">Myristate</keyword>
<organism evidence="12 13">
    <name type="scientific">Herpesvirus ateles type 1 (strain Lennette)</name>
    <dbReference type="NCBI Taxonomy" id="35243"/>
    <lineage>
        <taxon>Viruses</taxon>
        <taxon>Duplodnaviria</taxon>
        <taxon>Heunggongvirae</taxon>
        <taxon>Peploviricota</taxon>
        <taxon>Herviviricetes</taxon>
        <taxon>Herpesvirales</taxon>
        <taxon>Orthoherpesviridae</taxon>
        <taxon>Alphaherpesvirinae</taxon>
        <taxon>Simplexvirus</taxon>
        <taxon>Simplexvirus atelinealpha1</taxon>
    </lineage>
</organism>
<proteinExistence type="predicted"/>
<dbReference type="GeneID" id="32707822"/>
<dbReference type="EMBL" id="KY385637">
    <property type="protein sequence ID" value="AQS79205.1"/>
    <property type="molecule type" value="Genomic_DNA"/>
</dbReference>